<evidence type="ECO:0000313" key="7">
    <source>
        <dbReference type="EMBL" id="MFD0960594.1"/>
    </source>
</evidence>
<proteinExistence type="predicted"/>
<gene>
    <name evidence="7" type="ORF">ACFQ2I_14475</name>
</gene>
<dbReference type="PANTHER" id="PTHR43649:SF33">
    <property type="entry name" value="POLYGALACTURONAN_RHAMNOGALACTURONAN-BINDING PROTEIN YTCQ"/>
    <property type="match status" value="1"/>
</dbReference>
<keyword evidence="4" id="KW-0564">Palmitate</keyword>
<dbReference type="Gene3D" id="3.40.190.10">
    <property type="entry name" value="Periplasmic binding protein-like II"/>
    <property type="match status" value="1"/>
</dbReference>
<evidence type="ECO:0000256" key="5">
    <source>
        <dbReference type="ARBA" id="ARBA00023288"/>
    </source>
</evidence>
<reference evidence="8" key="1">
    <citation type="journal article" date="2019" name="Int. J. Syst. Evol. Microbiol.">
        <title>The Global Catalogue of Microorganisms (GCM) 10K type strain sequencing project: providing services to taxonomists for standard genome sequencing and annotation.</title>
        <authorList>
            <consortium name="The Broad Institute Genomics Platform"/>
            <consortium name="The Broad Institute Genome Sequencing Center for Infectious Disease"/>
            <person name="Wu L."/>
            <person name="Ma J."/>
        </authorList>
    </citation>
    <scope>NUCLEOTIDE SEQUENCE [LARGE SCALE GENOMIC DNA]</scope>
    <source>
        <strain evidence="8">CCUG 59129</strain>
    </source>
</reference>
<dbReference type="PANTHER" id="PTHR43649">
    <property type="entry name" value="ARABINOSE-BINDING PROTEIN-RELATED"/>
    <property type="match status" value="1"/>
</dbReference>
<accession>A0ABW3HT05</accession>
<protein>
    <submittedName>
        <fullName evidence="7">ABC transporter substrate-binding protein</fullName>
    </submittedName>
</protein>
<feature type="signal peptide" evidence="6">
    <location>
        <begin position="1"/>
        <end position="22"/>
    </location>
</feature>
<dbReference type="RefSeq" id="WP_377565180.1">
    <property type="nucleotide sequence ID" value="NZ_JBHTJZ010000022.1"/>
</dbReference>
<keyword evidence="3" id="KW-0472">Membrane</keyword>
<dbReference type="EMBL" id="JBHTJZ010000022">
    <property type="protein sequence ID" value="MFD0960594.1"/>
    <property type="molecule type" value="Genomic_DNA"/>
</dbReference>
<dbReference type="SUPFAM" id="SSF53850">
    <property type="entry name" value="Periplasmic binding protein-like II"/>
    <property type="match status" value="1"/>
</dbReference>
<sequence length="487" mass="54851">MIKKSAFIIAALILSISTILSACSNEPANESKSSAAEKEEISDGIVTLKVWFRLGNYYKTLFEEFQQRFESENPHIKLEINHVPPDQYTAAMQAAMSANELPDLFLNGTIPTQQMVELGMVRELDELFPPEKKDAFMPGIWTEGQSMLNGKIYGVPTRDQRPHVGLVLFNVEMIEKAGYTEEELSSQLSWDKFVEVVKKTKEANQLEVGVTVSGRTDYGWFHDPILNQMSTAIDPEISNHFNYLTGEWQYNNTGLVESMQFFKKLDDDKLMPSNWLLMTNPEVRQLFIDGEAAFTIQLAESATLLDQHSGLTALPTKDGKPSYVPYNGAIDTQWMVSKKSEHFEEIKLFLNAVMDYGYTEGLQSGLVRSPIIALNESIQSDNPLFNKLTALLNDSYMVVPDPVSSNANAIDVQTEYNNKAPTLTHFDVLYGYLSGQLSSVQAELDKVDAEFDKIWNDSIQSVKASGKNVSKDDFIFPDWKPFENYGN</sequence>
<keyword evidence="2 6" id="KW-0732">Signal</keyword>
<comment type="caution">
    <text evidence="7">The sequence shown here is derived from an EMBL/GenBank/DDBJ whole genome shotgun (WGS) entry which is preliminary data.</text>
</comment>
<keyword evidence="8" id="KW-1185">Reference proteome</keyword>
<feature type="chain" id="PRO_5045889982" evidence="6">
    <location>
        <begin position="23"/>
        <end position="487"/>
    </location>
</feature>
<dbReference type="InterPro" id="IPR050490">
    <property type="entry name" value="Bact_solute-bd_prot1"/>
</dbReference>
<evidence type="ECO:0000256" key="4">
    <source>
        <dbReference type="ARBA" id="ARBA00023139"/>
    </source>
</evidence>
<keyword evidence="1" id="KW-1003">Cell membrane</keyword>
<evidence type="ECO:0000256" key="6">
    <source>
        <dbReference type="SAM" id="SignalP"/>
    </source>
</evidence>
<keyword evidence="5" id="KW-0449">Lipoprotein</keyword>
<evidence type="ECO:0000256" key="1">
    <source>
        <dbReference type="ARBA" id="ARBA00022475"/>
    </source>
</evidence>
<dbReference type="Proteomes" id="UP001596989">
    <property type="component" value="Unassembled WGS sequence"/>
</dbReference>
<evidence type="ECO:0000313" key="8">
    <source>
        <dbReference type="Proteomes" id="UP001596989"/>
    </source>
</evidence>
<organism evidence="7 8">
    <name type="scientific">Paenibacillus chungangensis</name>
    <dbReference type="NCBI Taxonomy" id="696535"/>
    <lineage>
        <taxon>Bacteria</taxon>
        <taxon>Bacillati</taxon>
        <taxon>Bacillota</taxon>
        <taxon>Bacilli</taxon>
        <taxon>Bacillales</taxon>
        <taxon>Paenibacillaceae</taxon>
        <taxon>Paenibacillus</taxon>
    </lineage>
</organism>
<name>A0ABW3HT05_9BACL</name>
<dbReference type="PROSITE" id="PS51257">
    <property type="entry name" value="PROKAR_LIPOPROTEIN"/>
    <property type="match status" value="1"/>
</dbReference>
<evidence type="ECO:0000256" key="3">
    <source>
        <dbReference type="ARBA" id="ARBA00023136"/>
    </source>
</evidence>
<dbReference type="Pfam" id="PF01547">
    <property type="entry name" value="SBP_bac_1"/>
    <property type="match status" value="1"/>
</dbReference>
<dbReference type="InterPro" id="IPR006059">
    <property type="entry name" value="SBP"/>
</dbReference>
<evidence type="ECO:0000256" key="2">
    <source>
        <dbReference type="ARBA" id="ARBA00022729"/>
    </source>
</evidence>